<evidence type="ECO:0000256" key="6">
    <source>
        <dbReference type="NCBIfam" id="TIGR01227"/>
    </source>
</evidence>
<protein>
    <recommendedName>
        <fullName evidence="5 6">Formimidoylglutamase</fullName>
        <ecNumber evidence="5 6">3.5.3.8</ecNumber>
    </recommendedName>
    <alternativeName>
        <fullName evidence="5">Formiminoglutamase</fullName>
    </alternativeName>
    <alternativeName>
        <fullName evidence="5">Formiminoglutamate hydrolase</fullName>
    </alternativeName>
</protein>
<dbReference type="Pfam" id="PF00491">
    <property type="entry name" value="Arginase"/>
    <property type="match status" value="1"/>
</dbReference>
<keyword evidence="1 5" id="KW-0479">Metal-binding</keyword>
<feature type="binding site" evidence="7">
    <location>
        <position position="159"/>
    </location>
    <ligand>
        <name>Mn(2+)</name>
        <dbReference type="ChEBI" id="CHEBI:29035"/>
        <label>1</label>
    </ligand>
</feature>
<keyword evidence="2 5" id="KW-0378">Hydrolase</keyword>
<evidence type="ECO:0000256" key="9">
    <source>
        <dbReference type="RuleBase" id="RU003684"/>
    </source>
</evidence>
<feature type="binding site" evidence="5">
    <location>
        <position position="250"/>
    </location>
    <ligand>
        <name>Mn(2+)</name>
        <dbReference type="ChEBI" id="CHEBI:29035"/>
        <label>2</label>
    </ligand>
</feature>
<dbReference type="GO" id="GO:0008783">
    <property type="term" value="F:agmatinase activity"/>
    <property type="evidence" value="ECO:0007669"/>
    <property type="project" value="TreeGrafter"/>
</dbReference>
<dbReference type="HAMAP" id="MF_00737">
    <property type="entry name" value="Formimidoylglutam"/>
    <property type="match status" value="1"/>
</dbReference>
<dbReference type="PANTHER" id="PTHR11358:SF35">
    <property type="entry name" value="FORMIMIDOYLGLUTAMASE"/>
    <property type="match status" value="1"/>
</dbReference>
<accession>A0A127K4N4</accession>
<evidence type="ECO:0000256" key="1">
    <source>
        <dbReference type="ARBA" id="ARBA00022723"/>
    </source>
</evidence>
<dbReference type="CDD" id="cd09988">
    <property type="entry name" value="Formimidoylglutamase"/>
    <property type="match status" value="1"/>
</dbReference>
<keyword evidence="4 5" id="KW-0464">Manganese</keyword>
<dbReference type="UniPathway" id="UPA00379">
    <property type="reaction ID" value="UER00552"/>
</dbReference>
<dbReference type="Proteomes" id="UP000036902">
    <property type="component" value="Chromosome"/>
</dbReference>
<comment type="similarity">
    <text evidence="5 8 9">Belongs to the arginase family.</text>
</comment>
<evidence type="ECO:0000256" key="4">
    <source>
        <dbReference type="ARBA" id="ARBA00023211"/>
    </source>
</evidence>
<reference evidence="11" key="1">
    <citation type="submission" date="2016-03" db="EMBL/GenBank/DDBJ databases">
        <authorList>
            <person name="Ma C."/>
            <person name="Zhou S."/>
            <person name="Yang G."/>
        </authorList>
    </citation>
    <scope>NUCLEOTIDE SEQUENCE [LARGE SCALE GENOMIC DNA]</scope>
    <source>
        <strain evidence="11">SgZ-1</strain>
    </source>
</reference>
<dbReference type="STRING" id="1134435.AC731_008155"/>
<dbReference type="PANTHER" id="PTHR11358">
    <property type="entry name" value="ARGINASE/AGMATINASE"/>
    <property type="match status" value="1"/>
</dbReference>
<dbReference type="InterPro" id="IPR005923">
    <property type="entry name" value="HutG"/>
</dbReference>
<dbReference type="InterPro" id="IPR006035">
    <property type="entry name" value="Ureohydrolase"/>
</dbReference>
<dbReference type="GO" id="GO:0019557">
    <property type="term" value="P:L-histidine catabolic process to glutamate and formate"/>
    <property type="evidence" value="ECO:0007669"/>
    <property type="project" value="UniProtKB-UniPathway"/>
</dbReference>
<evidence type="ECO:0000256" key="5">
    <source>
        <dbReference type="HAMAP-Rule" id="MF_00737"/>
    </source>
</evidence>
<dbReference type="PROSITE" id="PS51409">
    <property type="entry name" value="ARGINASE_2"/>
    <property type="match status" value="1"/>
</dbReference>
<evidence type="ECO:0000256" key="2">
    <source>
        <dbReference type="ARBA" id="ARBA00022801"/>
    </source>
</evidence>
<organism evidence="10 11">
    <name type="scientific">Thauera humireducens</name>
    <dbReference type="NCBI Taxonomy" id="1134435"/>
    <lineage>
        <taxon>Bacteria</taxon>
        <taxon>Pseudomonadati</taxon>
        <taxon>Pseudomonadota</taxon>
        <taxon>Betaproteobacteria</taxon>
        <taxon>Rhodocyclales</taxon>
        <taxon>Zoogloeaceae</taxon>
        <taxon>Thauera</taxon>
    </lineage>
</organism>
<comment type="pathway">
    <text evidence="5">Amino-acid degradation; L-histidine degradation into L-glutamate; L-glutamate from N-formimidoyl-L-glutamate (hydrolase route): step 1/1.</text>
</comment>
<dbReference type="PRINTS" id="PR00116">
    <property type="entry name" value="ARGINASE"/>
</dbReference>
<evidence type="ECO:0000256" key="7">
    <source>
        <dbReference type="PIRSR" id="PIRSR036979-1"/>
    </source>
</evidence>
<evidence type="ECO:0000313" key="10">
    <source>
        <dbReference type="EMBL" id="AMO36917.1"/>
    </source>
</evidence>
<feature type="binding site" evidence="5">
    <location>
        <position position="157"/>
    </location>
    <ligand>
        <name>Mn(2+)</name>
        <dbReference type="ChEBI" id="CHEBI:29035"/>
        <label>2</label>
    </ligand>
</feature>
<dbReference type="GO" id="GO:0050415">
    <property type="term" value="F:formimidoylglutamase activity"/>
    <property type="evidence" value="ECO:0007669"/>
    <property type="project" value="UniProtKB-UniRule"/>
</dbReference>
<proteinExistence type="inferred from homology"/>
<feature type="binding site" evidence="5">
    <location>
        <position position="159"/>
    </location>
    <ligand>
        <name>Mn(2+)</name>
        <dbReference type="ChEBI" id="CHEBI:29035"/>
        <label>2</label>
    </ligand>
</feature>
<dbReference type="PIRSF" id="PIRSF036979">
    <property type="entry name" value="Arginase"/>
    <property type="match status" value="1"/>
</dbReference>
<dbReference type="Gene3D" id="3.40.800.10">
    <property type="entry name" value="Ureohydrolase domain"/>
    <property type="match status" value="1"/>
</dbReference>
<evidence type="ECO:0000256" key="8">
    <source>
        <dbReference type="PROSITE-ProRule" id="PRU00742"/>
    </source>
</evidence>
<feature type="binding site" evidence="5">
    <location>
        <position position="248"/>
    </location>
    <ligand>
        <name>Mn(2+)</name>
        <dbReference type="ChEBI" id="CHEBI:29035"/>
        <label>2</label>
    </ligand>
</feature>
<dbReference type="GO" id="GO:0033389">
    <property type="term" value="P:putrescine biosynthetic process from arginine, via agmatine"/>
    <property type="evidence" value="ECO:0007669"/>
    <property type="project" value="TreeGrafter"/>
</dbReference>
<feature type="binding site" evidence="7">
    <location>
        <position position="250"/>
    </location>
    <ligand>
        <name>Mn(2+)</name>
        <dbReference type="ChEBI" id="CHEBI:29035"/>
        <label>1</label>
    </ligand>
</feature>
<dbReference type="RefSeq" id="WP_048705026.1">
    <property type="nucleotide sequence ID" value="NZ_CP014646.1"/>
</dbReference>
<comment type="cofactor">
    <cofactor evidence="5 7">
        <name>Mn(2+)</name>
        <dbReference type="ChEBI" id="CHEBI:29035"/>
    </cofactor>
    <text evidence="5 7">Binds 2 manganese ions per subunit.</text>
</comment>
<feature type="binding site" evidence="5 7">
    <location>
        <position position="125"/>
    </location>
    <ligand>
        <name>Mn(2+)</name>
        <dbReference type="ChEBI" id="CHEBI:29035"/>
        <label>1</label>
    </ligand>
</feature>
<comment type="function">
    <text evidence="5">Catalyzes the conversion of N-formimidoyl-L-glutamate to L-glutamate and formamide.</text>
</comment>
<dbReference type="GO" id="GO:0019556">
    <property type="term" value="P:L-histidine catabolic process to glutamate and formamide"/>
    <property type="evidence" value="ECO:0007669"/>
    <property type="project" value="UniProtKB-UniRule"/>
</dbReference>
<dbReference type="AlphaFoldDB" id="A0A127K4N4"/>
<feature type="binding site" evidence="5 7">
    <location>
        <position position="157"/>
    </location>
    <ligand>
        <name>Mn(2+)</name>
        <dbReference type="ChEBI" id="CHEBI:29035"/>
        <label>1</label>
    </ligand>
</feature>
<dbReference type="EC" id="3.5.3.8" evidence="5 6"/>
<keyword evidence="11" id="KW-1185">Reference proteome</keyword>
<feature type="binding site" evidence="5 7">
    <location>
        <position position="248"/>
    </location>
    <ligand>
        <name>Mn(2+)</name>
        <dbReference type="ChEBI" id="CHEBI:29035"/>
        <label>1</label>
    </ligand>
</feature>
<comment type="catalytic activity">
    <reaction evidence="5">
        <text>N-formimidoyl-L-glutamate + H2O = formamide + L-glutamate</text>
        <dbReference type="Rhea" id="RHEA:22492"/>
        <dbReference type="ChEBI" id="CHEBI:15377"/>
        <dbReference type="ChEBI" id="CHEBI:16397"/>
        <dbReference type="ChEBI" id="CHEBI:29985"/>
        <dbReference type="ChEBI" id="CHEBI:58928"/>
        <dbReference type="EC" id="3.5.3.8"/>
    </reaction>
</comment>
<dbReference type="InterPro" id="IPR023696">
    <property type="entry name" value="Ureohydrolase_dom_sf"/>
</dbReference>
<dbReference type="EMBL" id="CP014646">
    <property type="protein sequence ID" value="AMO36917.1"/>
    <property type="molecule type" value="Genomic_DNA"/>
</dbReference>
<dbReference type="SUPFAM" id="SSF52768">
    <property type="entry name" value="Arginase/deacetylase"/>
    <property type="match status" value="1"/>
</dbReference>
<gene>
    <name evidence="5" type="primary">hutG</name>
    <name evidence="10" type="ORF">AC731_008155</name>
</gene>
<dbReference type="NCBIfam" id="TIGR01227">
    <property type="entry name" value="hutG"/>
    <property type="match status" value="1"/>
</dbReference>
<dbReference type="InterPro" id="IPR020855">
    <property type="entry name" value="Ureohydrolase_Mn_BS"/>
</dbReference>
<evidence type="ECO:0000256" key="3">
    <source>
        <dbReference type="ARBA" id="ARBA00022808"/>
    </source>
</evidence>
<sequence>MSIHSNAVDPNIWTGRSDAEGALARRWHQMIAPWLPGAARGVALLGFSCDEGVRRNQGRIGAAEAPSALRRALANLPWHLDRPLYEAGDITCSDGDLEGAQRRLGEAVSALLADGQLPVVLGGGHEVAYGSFLGLANQVSATCKADAVPVLGILNFDAHFDLRASDQATSGTPFAQAATLCQARGWPFRYACMGVAQTSNTAALYARAKHLGVDFLEDDVLVPWRLAEALSWLDAFLNGIDQLYLTIDLDVLPAAQAPGVSAPAARGVELSMLETLIDHARRSGKLVLADIAEYNPRFDQDNHTACAAARLVHRLIRPIA</sequence>
<keyword evidence="3 5" id="KW-0369">Histidine metabolism</keyword>
<evidence type="ECO:0000313" key="11">
    <source>
        <dbReference type="Proteomes" id="UP000036902"/>
    </source>
</evidence>
<dbReference type="PROSITE" id="PS01053">
    <property type="entry name" value="ARGINASE_1"/>
    <property type="match status" value="1"/>
</dbReference>
<name>A0A127K4N4_9RHOO</name>
<feature type="binding site" evidence="5 7">
    <location>
        <position position="161"/>
    </location>
    <ligand>
        <name>Mn(2+)</name>
        <dbReference type="ChEBI" id="CHEBI:29035"/>
        <label>1</label>
    </ligand>
</feature>
<dbReference type="KEGG" id="thu:AC731_008155"/>
<dbReference type="GO" id="GO:0030145">
    <property type="term" value="F:manganese ion binding"/>
    <property type="evidence" value="ECO:0007669"/>
    <property type="project" value="UniProtKB-UniRule"/>
</dbReference>